<feature type="region of interest" description="Disordered" evidence="1">
    <location>
        <begin position="64"/>
        <end position="92"/>
    </location>
</feature>
<evidence type="ECO:0000313" key="3">
    <source>
        <dbReference type="Proteomes" id="UP000186922"/>
    </source>
</evidence>
<dbReference type="EMBL" id="BDGG01000004">
    <property type="protein sequence ID" value="GAU97500.1"/>
    <property type="molecule type" value="Genomic_DNA"/>
</dbReference>
<reference evidence="2 3" key="1">
    <citation type="journal article" date="2016" name="Nat. Commun.">
        <title>Extremotolerant tardigrade genome and improved radiotolerance of human cultured cells by tardigrade-unique protein.</title>
        <authorList>
            <person name="Hashimoto T."/>
            <person name="Horikawa D.D."/>
            <person name="Saito Y."/>
            <person name="Kuwahara H."/>
            <person name="Kozuka-Hata H."/>
            <person name="Shin-I T."/>
            <person name="Minakuchi Y."/>
            <person name="Ohishi K."/>
            <person name="Motoyama A."/>
            <person name="Aizu T."/>
            <person name="Enomoto A."/>
            <person name="Kondo K."/>
            <person name="Tanaka S."/>
            <person name="Hara Y."/>
            <person name="Koshikawa S."/>
            <person name="Sagara H."/>
            <person name="Miura T."/>
            <person name="Yokobori S."/>
            <person name="Miyagawa K."/>
            <person name="Suzuki Y."/>
            <person name="Kubo T."/>
            <person name="Oyama M."/>
            <person name="Kohara Y."/>
            <person name="Fujiyama A."/>
            <person name="Arakawa K."/>
            <person name="Katayama T."/>
            <person name="Toyoda A."/>
            <person name="Kunieda T."/>
        </authorList>
    </citation>
    <scope>NUCLEOTIDE SEQUENCE [LARGE SCALE GENOMIC DNA]</scope>
    <source>
        <strain evidence="2 3">YOKOZUNA-1</strain>
    </source>
</reference>
<organism evidence="2 3">
    <name type="scientific">Ramazzottius varieornatus</name>
    <name type="common">Water bear</name>
    <name type="synonym">Tardigrade</name>
    <dbReference type="NCBI Taxonomy" id="947166"/>
    <lineage>
        <taxon>Eukaryota</taxon>
        <taxon>Metazoa</taxon>
        <taxon>Ecdysozoa</taxon>
        <taxon>Tardigrada</taxon>
        <taxon>Eutardigrada</taxon>
        <taxon>Parachela</taxon>
        <taxon>Hypsibioidea</taxon>
        <taxon>Ramazzottiidae</taxon>
        <taxon>Ramazzottius</taxon>
    </lineage>
</organism>
<dbReference type="Proteomes" id="UP000186922">
    <property type="component" value="Unassembled WGS sequence"/>
</dbReference>
<keyword evidence="3" id="KW-1185">Reference proteome</keyword>
<proteinExistence type="predicted"/>
<gene>
    <name evidence="2" type="primary">RvY_08782-1</name>
    <name evidence="2" type="synonym">RvY_08782.1</name>
    <name evidence="2" type="ORF">RvY_08782</name>
</gene>
<sequence length="92" mass="10616">MNSCSSGGGIAKERTKPNRVPRMSSPATRVELYGGDERLWMARKRFSTNWGVWLASWTYVGRRVASRSHPRPKTPPPVASQVKAWRSRRRYR</sequence>
<protein>
    <submittedName>
        <fullName evidence="2">Uncharacterized protein</fullName>
    </submittedName>
</protein>
<feature type="region of interest" description="Disordered" evidence="1">
    <location>
        <begin position="1"/>
        <end position="26"/>
    </location>
</feature>
<evidence type="ECO:0000256" key="1">
    <source>
        <dbReference type="SAM" id="MobiDB-lite"/>
    </source>
</evidence>
<evidence type="ECO:0000313" key="2">
    <source>
        <dbReference type="EMBL" id="GAU97500.1"/>
    </source>
</evidence>
<feature type="compositionally biased region" description="Gly residues" evidence="1">
    <location>
        <begin position="1"/>
        <end position="10"/>
    </location>
</feature>
<comment type="caution">
    <text evidence="2">The sequence shown here is derived from an EMBL/GenBank/DDBJ whole genome shotgun (WGS) entry which is preliminary data.</text>
</comment>
<accession>A0A1D1V9B2</accession>
<name>A0A1D1V9B2_RAMVA</name>
<dbReference type="AlphaFoldDB" id="A0A1D1V9B2"/>